<dbReference type="Proteomes" id="UP000411588">
    <property type="component" value="Unassembled WGS sequence"/>
</dbReference>
<reference evidence="14 18" key="3">
    <citation type="submission" date="2019-02" db="EMBL/GenBank/DDBJ databases">
        <authorList>
            <consortium name="Pathogen Informatics"/>
        </authorList>
    </citation>
    <scope>NUCLEOTIDE SEQUENCE [LARGE SCALE GENOMIC DNA]</scope>
    <source>
        <strain evidence="18">clo34</strain>
        <strain evidence="14">Clo34</strain>
        <strain evidence="15">Tl291</strain>
        <strain evidence="17">tl291</strain>
        <strain evidence="13 16">VRECD0157</strain>
    </source>
</reference>
<evidence type="ECO:0000313" key="16">
    <source>
        <dbReference type="Proteomes" id="UP000189137"/>
    </source>
</evidence>
<protein>
    <submittedName>
        <fullName evidence="10 14">Membrane protein</fullName>
    </submittedName>
    <submittedName>
        <fullName evidence="13">Uncharacterized BCR, YitT family COG1284</fullName>
    </submittedName>
    <submittedName>
        <fullName evidence="11">YitT family protein</fullName>
    </submittedName>
</protein>
<dbReference type="KEGG" id="pdf:CD630DERM_14410"/>
<dbReference type="PANTHER" id="PTHR33545:SF5">
    <property type="entry name" value="UPF0750 MEMBRANE PROTEIN YITT"/>
    <property type="match status" value="1"/>
</dbReference>
<dbReference type="EMBL" id="CAADAN010000007">
    <property type="protein sequence ID" value="VFD32659.1"/>
    <property type="molecule type" value="Genomic_DNA"/>
</dbReference>
<dbReference type="PATRIC" id="fig|1496.1371.peg.3202"/>
<feature type="transmembrane region" description="Helical" evidence="6">
    <location>
        <begin position="160"/>
        <end position="188"/>
    </location>
</feature>
<feature type="transmembrane region" description="Helical" evidence="6">
    <location>
        <begin position="112"/>
        <end position="131"/>
    </location>
</feature>
<feature type="domain" description="DUF2179" evidence="7">
    <location>
        <begin position="226"/>
        <end position="280"/>
    </location>
</feature>
<dbReference type="InterPro" id="IPR051461">
    <property type="entry name" value="UPF0750_membrane"/>
</dbReference>
<dbReference type="Pfam" id="PF02588">
    <property type="entry name" value="YitT_membrane"/>
    <property type="match status" value="1"/>
</dbReference>
<evidence type="ECO:0000313" key="12">
    <source>
        <dbReference type="EMBL" id="HBH2620987.1"/>
    </source>
</evidence>
<dbReference type="Pfam" id="PF10035">
    <property type="entry name" value="DUF2179"/>
    <property type="match status" value="1"/>
</dbReference>
<evidence type="ECO:0000313" key="8">
    <source>
        <dbReference type="EMBL" id="CDS86424.1"/>
    </source>
</evidence>
<dbReference type="Proteomes" id="UP000189137">
    <property type="component" value="Unassembled WGS sequence"/>
</dbReference>
<keyword evidence="5 6" id="KW-0472">Membrane</keyword>
<dbReference type="InterPro" id="IPR015867">
    <property type="entry name" value="N-reg_PII/ATP_PRibTrfase_C"/>
</dbReference>
<reference evidence="11" key="2">
    <citation type="journal article" date="2018" name="Genome Biol.">
        <title>SKESA: strategic k-mer extension for scrupulous assemblies.</title>
        <authorList>
            <person name="Souvorov A."/>
            <person name="Agarwala R."/>
            <person name="Lipman D.J."/>
        </authorList>
    </citation>
    <scope>NUCLEOTIDE SEQUENCE</scope>
    <source>
        <strain evidence="12">Clostridioides</strain>
        <strain evidence="11">HN1000</strain>
    </source>
</reference>
<dbReference type="EMBL" id="DAEQIJ010000014">
    <property type="protein sequence ID" value="HBH2620987.1"/>
    <property type="molecule type" value="Genomic_DNA"/>
</dbReference>
<dbReference type="EMBL" id="FUPS01000001">
    <property type="protein sequence ID" value="SJR84472.1"/>
    <property type="molecule type" value="Genomic_DNA"/>
</dbReference>
<dbReference type="GO" id="GO:0005886">
    <property type="term" value="C:plasma membrane"/>
    <property type="evidence" value="ECO:0007669"/>
    <property type="project" value="UniProtKB-SubCell"/>
</dbReference>
<accession>A0A031WFP2</accession>
<reference evidence="11" key="4">
    <citation type="submission" date="2021-06" db="EMBL/GenBank/DDBJ databases">
        <authorList>
            <consortium name="NCBI Pathogen Detection Project"/>
        </authorList>
    </citation>
    <scope>NUCLEOTIDE SEQUENCE</scope>
    <source>
        <strain evidence="12">Clostridioides</strain>
        <strain evidence="11">HN1000</strain>
    </source>
</reference>
<dbReference type="EMBL" id="DAEPXK010000005">
    <property type="protein sequence ID" value="HBH1541239.1"/>
    <property type="molecule type" value="Genomic_DNA"/>
</dbReference>
<evidence type="ECO:0000313" key="14">
    <source>
        <dbReference type="EMBL" id="VFD32659.1"/>
    </source>
</evidence>
<comment type="subcellular location">
    <subcellularLocation>
        <location evidence="1">Cell membrane</location>
        <topology evidence="1">Multi-pass membrane protein</topology>
    </subcellularLocation>
</comment>
<dbReference type="Proteomes" id="UP000878956">
    <property type="component" value="Unassembled WGS sequence"/>
</dbReference>
<evidence type="ECO:0000256" key="6">
    <source>
        <dbReference type="SAM" id="Phobius"/>
    </source>
</evidence>
<organism evidence="10">
    <name type="scientific">Clostridioides difficile</name>
    <name type="common">Peptoclostridium difficile</name>
    <dbReference type="NCBI Taxonomy" id="1496"/>
    <lineage>
        <taxon>Bacteria</taxon>
        <taxon>Bacillati</taxon>
        <taxon>Bacillota</taxon>
        <taxon>Clostridia</taxon>
        <taxon>Peptostreptococcales</taxon>
        <taxon>Peptostreptococcaceae</taxon>
        <taxon>Clostridioides</taxon>
    </lineage>
</organism>
<evidence type="ECO:0000313" key="9">
    <source>
        <dbReference type="EMBL" id="CDS86879.1"/>
    </source>
</evidence>
<dbReference type="PANTHER" id="PTHR33545">
    <property type="entry name" value="UPF0750 MEMBRANE PROTEIN YITT-RELATED"/>
    <property type="match status" value="1"/>
</dbReference>
<evidence type="ECO:0000256" key="2">
    <source>
        <dbReference type="ARBA" id="ARBA00022475"/>
    </source>
</evidence>
<feature type="transmembrane region" description="Helical" evidence="6">
    <location>
        <begin position="12"/>
        <end position="33"/>
    </location>
</feature>
<dbReference type="GeneID" id="66353847"/>
<evidence type="ECO:0000256" key="5">
    <source>
        <dbReference type="ARBA" id="ARBA00023136"/>
    </source>
</evidence>
<evidence type="ECO:0000256" key="3">
    <source>
        <dbReference type="ARBA" id="ARBA00022692"/>
    </source>
</evidence>
<proteinExistence type="predicted"/>
<evidence type="ECO:0000313" key="11">
    <source>
        <dbReference type="EMBL" id="HBH1541239.1"/>
    </source>
</evidence>
<dbReference type="EMBL" id="LK933005">
    <property type="protein sequence ID" value="CDT21152.1"/>
    <property type="molecule type" value="Genomic_DNA"/>
</dbReference>
<evidence type="ECO:0000313" key="18">
    <source>
        <dbReference type="Proteomes" id="UP000411588"/>
    </source>
</evidence>
<dbReference type="InterPro" id="IPR019264">
    <property type="entry name" value="DUF2179"/>
</dbReference>
<reference evidence="10" key="1">
    <citation type="submission" date="2014-07" db="EMBL/GenBank/DDBJ databases">
        <authorList>
            <person name="Monot Marc"/>
        </authorList>
    </citation>
    <scope>NUCLEOTIDE SEQUENCE</scope>
    <source>
        <strain evidence="10">7032989</strain>
        <strain evidence="8">7032994</strain>
    </source>
</reference>
<dbReference type="EMBL" id="LK932511">
    <property type="protein sequence ID" value="CDS86879.1"/>
    <property type="molecule type" value="Genomic_DNA"/>
</dbReference>
<keyword evidence="3 6" id="KW-0812">Transmembrane</keyword>
<dbReference type="AlphaFoldDB" id="A0A031WFP2"/>
<feature type="transmembrane region" description="Helical" evidence="6">
    <location>
        <begin position="53"/>
        <end position="75"/>
    </location>
</feature>
<evidence type="ECO:0000313" key="10">
    <source>
        <dbReference type="EMBL" id="CDT21152.1"/>
    </source>
</evidence>
<evidence type="ECO:0000259" key="7">
    <source>
        <dbReference type="Pfam" id="PF10035"/>
    </source>
</evidence>
<dbReference type="OMA" id="ADRQLQM"/>
<dbReference type="CDD" id="cd16380">
    <property type="entry name" value="YitT_C"/>
    <property type="match status" value="1"/>
</dbReference>
<dbReference type="EMBL" id="CAAJVP010000002">
    <property type="protein sequence ID" value="VHX96864.1"/>
    <property type="molecule type" value="Genomic_DNA"/>
</dbReference>
<dbReference type="PIRSF" id="PIRSF006483">
    <property type="entry name" value="Membrane_protein_YitT"/>
    <property type="match status" value="1"/>
</dbReference>
<evidence type="ECO:0000313" key="15">
    <source>
        <dbReference type="EMBL" id="VHX96864.1"/>
    </source>
</evidence>
<keyword evidence="2" id="KW-1003">Cell membrane</keyword>
<dbReference type="Gene3D" id="3.30.70.120">
    <property type="match status" value="1"/>
</dbReference>
<feature type="transmembrane region" description="Helical" evidence="6">
    <location>
        <begin position="82"/>
        <end position="100"/>
    </location>
</feature>
<evidence type="ECO:0000313" key="17">
    <source>
        <dbReference type="Proteomes" id="UP000372533"/>
    </source>
</evidence>
<evidence type="ECO:0000256" key="4">
    <source>
        <dbReference type="ARBA" id="ARBA00022989"/>
    </source>
</evidence>
<dbReference type="InterPro" id="IPR003740">
    <property type="entry name" value="YitT"/>
</dbReference>
<dbReference type="EMBL" id="LK932394">
    <property type="protein sequence ID" value="CDS86424.1"/>
    <property type="molecule type" value="Genomic_DNA"/>
</dbReference>
<name>A0A031WFP2_CLODI</name>
<evidence type="ECO:0000256" key="1">
    <source>
        <dbReference type="ARBA" id="ARBA00004651"/>
    </source>
</evidence>
<evidence type="ECO:0000313" key="13">
    <source>
        <dbReference type="EMBL" id="SJR84472.1"/>
    </source>
</evidence>
<sequence>MSEVKNTLQKHPVLRYSTMLFGMLMTSIGINGFLRPAHLLSGGATGIATSINYLTNINVGLLTFLINIPIFILGFIYLEKEFCISSLVNMIVFSLLLGATQEISNIIPIHDILLQSVYGGILSGLGVGVVFRTRSSQGGTDIIAAILKIKKNIEMKDTALAINGLIVLTGSFLFGLDLALYTLIGLFLNAYSMSFIKDAMNYQKSVMVMSNEVDLIAEDIMKSLVRGVTFLDAEGAYTHQKKKIIYTIVSSNEIPKIKDIALKYDKKAFISVNDVTEVKGRGFKAKDL</sequence>
<dbReference type="Proteomes" id="UP000879542">
    <property type="component" value="Unassembled WGS sequence"/>
</dbReference>
<dbReference type="Proteomes" id="UP000372533">
    <property type="component" value="Unassembled WGS sequence"/>
</dbReference>
<gene>
    <name evidence="10" type="ORF">BN1095_340195</name>
    <name evidence="9" type="ORF">BN1096_580018</name>
    <name evidence="8" type="ORF">BN1097_560016</name>
    <name evidence="11" type="ORF">KRM00_000697</name>
    <name evidence="12" type="ORF">KRQ00_002769</name>
    <name evidence="15" type="ORF">SAMEA1402366_00737</name>
    <name evidence="14" type="ORF">SAMEA1402399_02155</name>
    <name evidence="13" type="ORF">SAMEA3375112_00349</name>
</gene>
<keyword evidence="4 6" id="KW-1133">Transmembrane helix</keyword>
<dbReference type="RefSeq" id="WP_003429405.1">
    <property type="nucleotide sequence ID" value="NZ_AP025558.1"/>
</dbReference>